<dbReference type="EMBL" id="CAAHFH010000001">
    <property type="protein sequence ID" value="VGO19505.1"/>
    <property type="molecule type" value="Genomic_DNA"/>
</dbReference>
<dbReference type="AlphaFoldDB" id="A0A6C2UH41"/>
<reference evidence="1 2" key="1">
    <citation type="submission" date="2019-04" db="EMBL/GenBank/DDBJ databases">
        <authorList>
            <person name="Van Vliet M D."/>
        </authorList>
    </citation>
    <scope>NUCLEOTIDE SEQUENCE [LARGE SCALE GENOMIC DNA]</scope>
    <source>
        <strain evidence="1 2">F21</strain>
    </source>
</reference>
<organism evidence="1 2">
    <name type="scientific">Pontiella sulfatireligans</name>
    <dbReference type="NCBI Taxonomy" id="2750658"/>
    <lineage>
        <taxon>Bacteria</taxon>
        <taxon>Pseudomonadati</taxon>
        <taxon>Kiritimatiellota</taxon>
        <taxon>Kiritimatiellia</taxon>
        <taxon>Kiritimatiellales</taxon>
        <taxon>Pontiellaceae</taxon>
        <taxon>Pontiella</taxon>
    </lineage>
</organism>
<protein>
    <recommendedName>
        <fullName evidence="3">Transposase IS4-like domain-containing protein</fullName>
    </recommendedName>
</protein>
<sequence length="250" mass="28090">MKTLMKTIEGHARNYHAVLEERWAETDWSEIEAQIVLDRIQGILDQLPQAMHQAHERIIGERRVANSEKILSLYDPDIHVLVRGKAGAEVEFGNGLYLAEQADGLIVDWDFMQDQPPSDSKLVKSSIERITGSYGKPDSYTGDRGFDSANARTDLEELGIINAICPRSVPLLKEKLEDEGFCLLQKRRGSTEGRIGIFKNAYLGTPLRSKGYENRKTRIEWCILGHNLWKLAAMAAQKRAELEAELAAAA</sequence>
<evidence type="ECO:0000313" key="2">
    <source>
        <dbReference type="Proteomes" id="UP000346198"/>
    </source>
</evidence>
<gene>
    <name evidence="1" type="ORF">SCARR_01564</name>
</gene>
<proteinExistence type="predicted"/>
<evidence type="ECO:0000313" key="1">
    <source>
        <dbReference type="EMBL" id="VGO19505.1"/>
    </source>
</evidence>
<keyword evidence="2" id="KW-1185">Reference proteome</keyword>
<name>A0A6C2UH41_9BACT</name>
<accession>A0A6C2UH41</accession>
<evidence type="ECO:0008006" key="3">
    <source>
        <dbReference type="Google" id="ProtNLM"/>
    </source>
</evidence>
<dbReference type="Proteomes" id="UP000346198">
    <property type="component" value="Unassembled WGS sequence"/>
</dbReference>